<evidence type="ECO:0008006" key="3">
    <source>
        <dbReference type="Google" id="ProtNLM"/>
    </source>
</evidence>
<gene>
    <name evidence="1" type="ORF">A8950_1556</name>
</gene>
<reference evidence="1 2" key="1">
    <citation type="submission" date="2019-03" db="EMBL/GenBank/DDBJ databases">
        <title>Genomic Encyclopedia of Type Strains, Phase III (KMG-III): the genomes of soil and plant-associated and newly described type strains.</title>
        <authorList>
            <person name="Whitman W."/>
        </authorList>
    </citation>
    <scope>NUCLEOTIDE SEQUENCE [LARGE SCALE GENOMIC DNA]</scope>
    <source>
        <strain evidence="1 2">CGMCC 1.7660</strain>
    </source>
</reference>
<keyword evidence="2" id="KW-1185">Reference proteome</keyword>
<proteinExistence type="predicted"/>
<protein>
    <recommendedName>
        <fullName evidence="3">Esterase</fullName>
    </recommendedName>
</protein>
<dbReference type="OrthoDB" id="6057488at2"/>
<dbReference type="EMBL" id="SNYW01000007">
    <property type="protein sequence ID" value="TDQ83270.1"/>
    <property type="molecule type" value="Genomic_DNA"/>
</dbReference>
<sequence>MNAAAPRPLEKIWHLLRRPQEIWPLFRSYLGLGRKLRHEPIADAAGLARFLETRATFVAQMSLYTYLRTRAGQRYPVLFENPEFVRAINIAKWQIWLACLGDISLYAGGLLARNLPGEAAAAGRFVSGLVDDILARTGRPEDSGPEFTAGCDALRQRLAGALWHAIPDDATIFVESPPAVVKWAPIVDHLKELDEPIVLNSVRFRWQEIRRDLRASLRYDELAPALRETPSST</sequence>
<dbReference type="AlphaFoldDB" id="A0A4V3DEV7"/>
<evidence type="ECO:0000313" key="2">
    <source>
        <dbReference type="Proteomes" id="UP000295783"/>
    </source>
</evidence>
<evidence type="ECO:0000313" key="1">
    <source>
        <dbReference type="EMBL" id="TDQ83270.1"/>
    </source>
</evidence>
<dbReference type="RefSeq" id="WP_133613037.1">
    <property type="nucleotide sequence ID" value="NZ_SNYW01000007.1"/>
</dbReference>
<organism evidence="1 2">
    <name type="scientific">Dongia mobilis</name>
    <dbReference type="NCBI Taxonomy" id="578943"/>
    <lineage>
        <taxon>Bacteria</taxon>
        <taxon>Pseudomonadati</taxon>
        <taxon>Pseudomonadota</taxon>
        <taxon>Alphaproteobacteria</taxon>
        <taxon>Rhodospirillales</taxon>
        <taxon>Dongiaceae</taxon>
        <taxon>Dongia</taxon>
    </lineage>
</organism>
<accession>A0A4V3DEV7</accession>
<comment type="caution">
    <text evidence="1">The sequence shown here is derived from an EMBL/GenBank/DDBJ whole genome shotgun (WGS) entry which is preliminary data.</text>
</comment>
<name>A0A4V3DEV7_9PROT</name>
<dbReference type="Proteomes" id="UP000295783">
    <property type="component" value="Unassembled WGS sequence"/>
</dbReference>